<evidence type="ECO:0000313" key="2">
    <source>
        <dbReference type="EMBL" id="CAD9239570.1"/>
    </source>
</evidence>
<keyword evidence="1" id="KW-0812">Transmembrane</keyword>
<feature type="transmembrane region" description="Helical" evidence="1">
    <location>
        <begin position="93"/>
        <end position="119"/>
    </location>
</feature>
<proteinExistence type="predicted"/>
<keyword evidence="1" id="KW-1133">Transmembrane helix</keyword>
<accession>A0A7S1TKL7</accession>
<protein>
    <submittedName>
        <fullName evidence="2">Uncharacterized protein</fullName>
    </submittedName>
</protein>
<evidence type="ECO:0000256" key="1">
    <source>
        <dbReference type="SAM" id="Phobius"/>
    </source>
</evidence>
<dbReference type="EMBL" id="HBGI01001998">
    <property type="protein sequence ID" value="CAD9239570.1"/>
    <property type="molecule type" value="Transcribed_RNA"/>
</dbReference>
<reference evidence="2" key="1">
    <citation type="submission" date="2021-01" db="EMBL/GenBank/DDBJ databases">
        <authorList>
            <person name="Corre E."/>
            <person name="Pelletier E."/>
            <person name="Niang G."/>
            <person name="Scheremetjew M."/>
            <person name="Finn R."/>
            <person name="Kale V."/>
            <person name="Holt S."/>
            <person name="Cochrane G."/>
            <person name="Meng A."/>
            <person name="Brown T."/>
            <person name="Cohen L."/>
        </authorList>
    </citation>
    <scope>NUCLEOTIDE SEQUENCE</scope>
    <source>
        <strain evidence="2">CCMP3124</strain>
    </source>
</reference>
<feature type="transmembrane region" description="Helical" evidence="1">
    <location>
        <begin position="51"/>
        <end position="73"/>
    </location>
</feature>
<dbReference type="AlphaFoldDB" id="A0A7S1TKL7"/>
<name>A0A7S1TKL7_9RHOD</name>
<sequence>MIANGSAYVATPLLRPWSAFGGNMLRQQPQTCARAELAKRKPFSRNNRAELMALLPACTLSGSKFAVMIALSSASIPANQLLAVENIEGDVQLYFRIFLGGLGIIASGFIGALVIGAAAGGNLQKLEDQYQKNREKQLEIEVEDDERENNTNK</sequence>
<keyword evidence="1" id="KW-0472">Membrane</keyword>
<gene>
    <name evidence="2" type="ORF">EAUS1353_LOCUS1308</name>
</gene>
<organism evidence="2">
    <name type="scientific">Erythrolobus australicus</name>
    <dbReference type="NCBI Taxonomy" id="1077150"/>
    <lineage>
        <taxon>Eukaryota</taxon>
        <taxon>Rhodophyta</taxon>
        <taxon>Bangiophyceae</taxon>
        <taxon>Porphyridiales</taxon>
        <taxon>Porphyridiaceae</taxon>
        <taxon>Erythrolobus</taxon>
    </lineage>
</organism>